<feature type="compositionally biased region" description="Polar residues" evidence="1">
    <location>
        <begin position="848"/>
        <end position="858"/>
    </location>
</feature>
<comment type="caution">
    <text evidence="2">The sequence shown here is derived from an EMBL/GenBank/DDBJ whole genome shotgun (WGS) entry which is preliminary data.</text>
</comment>
<reference evidence="2" key="1">
    <citation type="submission" date="2023-06" db="EMBL/GenBank/DDBJ databases">
        <title>Identification of two novel mycobacterium reveal diversities and complexities of Mycobacterium gordonae clade.</title>
        <authorList>
            <person name="Matsumoto Y."/>
            <person name="Nakamura S."/>
            <person name="Motooka D."/>
            <person name="Fukushima K."/>
        </authorList>
    </citation>
    <scope>NUCLEOTIDE SEQUENCE</scope>
    <source>
        <strain evidence="2">TY812</strain>
    </source>
</reference>
<name>A0AAJ1S9E3_9MYCO</name>
<protein>
    <submittedName>
        <fullName evidence="2">ATP-binding protein</fullName>
    </submittedName>
</protein>
<evidence type="ECO:0000313" key="2">
    <source>
        <dbReference type="EMBL" id="MDP7739665.1"/>
    </source>
</evidence>
<keyword evidence="2" id="KW-0547">Nucleotide-binding</keyword>
<organism evidence="2 3">
    <name type="scientific">Mycobacterium paragordonae</name>
    <dbReference type="NCBI Taxonomy" id="1389713"/>
    <lineage>
        <taxon>Bacteria</taxon>
        <taxon>Bacillati</taxon>
        <taxon>Actinomycetota</taxon>
        <taxon>Actinomycetes</taxon>
        <taxon>Mycobacteriales</taxon>
        <taxon>Mycobacteriaceae</taxon>
        <taxon>Mycobacterium</taxon>
    </lineage>
</organism>
<dbReference type="AlphaFoldDB" id="A0AAJ1S9E3"/>
<dbReference type="InterPro" id="IPR027417">
    <property type="entry name" value="P-loop_NTPase"/>
</dbReference>
<feature type="region of interest" description="Disordered" evidence="1">
    <location>
        <begin position="838"/>
        <end position="858"/>
    </location>
</feature>
<accession>A0AAJ1S9E3</accession>
<dbReference type="Pfam" id="PF12846">
    <property type="entry name" value="AAA_10"/>
    <property type="match status" value="1"/>
</dbReference>
<dbReference type="SUPFAM" id="SSF52540">
    <property type="entry name" value="P-loop containing nucleoside triphosphate hydrolases"/>
    <property type="match status" value="1"/>
</dbReference>
<evidence type="ECO:0000313" key="3">
    <source>
        <dbReference type="Proteomes" id="UP001229081"/>
    </source>
</evidence>
<proteinExistence type="predicted"/>
<dbReference type="EMBL" id="JAUFSA010000007">
    <property type="protein sequence ID" value="MDP7739665.1"/>
    <property type="molecule type" value="Genomic_DNA"/>
</dbReference>
<dbReference type="Gene3D" id="3.40.50.300">
    <property type="entry name" value="P-loop containing nucleotide triphosphate hydrolases"/>
    <property type="match status" value="2"/>
</dbReference>
<dbReference type="Proteomes" id="UP001229081">
    <property type="component" value="Unassembled WGS sequence"/>
</dbReference>
<dbReference type="RefSeq" id="WP_306256093.1">
    <property type="nucleotide sequence ID" value="NZ_JAUFSA010000007.1"/>
</dbReference>
<gene>
    <name evidence="2" type="ORF">QXL92_33605</name>
</gene>
<keyword evidence="2" id="KW-0067">ATP-binding</keyword>
<dbReference type="GO" id="GO:0005524">
    <property type="term" value="F:ATP binding"/>
    <property type="evidence" value="ECO:0007669"/>
    <property type="project" value="UniProtKB-KW"/>
</dbReference>
<sequence length="858" mass="95155">MGPTATAPARSMRHYLRASTLQPTVAVVGNLRLTRTGSWWADYLVDGMDYGLRDVDDKDQVRQLHQQFFQEVPDYTLLAGISAPMDISEAMRRMVTENDLALEDYIAECNAQAARLEMLAPRTRLYWLSMPLDQNFRHGQAGTRLLNKSMLTGSDDEPSAEDMDKALTKAAELSARLAEIVSLTPVTDHQMRWLWDHHISRGLDAGPCPPVRHSRIRAGIRTFTEALFDEGANADRMTNATSWWQRNTPSFGRISKISRPDAEDPRTTYQCMLTVKSFPSDEMIFPGGSEFFQLADSLTGRGDDAVIDWALRIRRVPRNEVLARNVKTLRQIDEQMDQRDGETSFGTSMLTEKAFALADYNRLIEGADDEVEIRFTPIFAVGATDRTKAQAAVNELTRACKSKRITLEAPLGAQRELWMSMVPGAHHTKAVDACVHITTSADVAAFVPCVSARVGDAQGPIVGINLTSGCFEPVHLDITGKTARQEAASVATVGQPGGGKTYFLQTILGQIIDKGGQVLAVDRTELGEYAEWARGLTNPTVIDLAEPKYSMDPLRVFSRDEAAGRTLDLLLPLINVSATSSAAGVLQRMLQPDTRDDNDVHGLAGLVSFLTSSEVPQDFQTSEVIELANLLRFWRNDPNAAALFDPTLPPLRLDSSATIIRTHRLQLPTDADINSEHLFSQLSPTKHMGRALYGLTATIARRAFFAVENRHRLGVYALDEAHHLTTTHGGPQVITEFARDGRKNNAAIVMGSQDPDDYAELTDFFTTLVVFKQTKENQARKSLKWLGLDPDANPGLVKDLRYHTSPAGKDGQRPPEHRRGECYIRDVALNVARMKTLGPALQRRSERMNTNAPTARRR</sequence>
<evidence type="ECO:0000256" key="1">
    <source>
        <dbReference type="SAM" id="MobiDB-lite"/>
    </source>
</evidence>